<dbReference type="EMBL" id="CP001792">
    <property type="protein sequence ID" value="ACX74822.1"/>
    <property type="molecule type" value="Genomic_DNA"/>
</dbReference>
<dbReference type="SUPFAM" id="SSF48208">
    <property type="entry name" value="Six-hairpin glycosidases"/>
    <property type="match status" value="1"/>
</dbReference>
<dbReference type="EC" id="3.2.1.4" evidence="3"/>
<dbReference type="InterPro" id="IPR012341">
    <property type="entry name" value="6hp_glycosidase-like_sf"/>
</dbReference>
<protein>
    <recommendedName>
        <fullName evidence="3">cellulase</fullName>
        <ecNumber evidence="3">3.2.1.4</ecNumber>
    </recommendedName>
</protein>
<keyword evidence="7" id="KW-0119">Carbohydrate metabolism</keyword>
<feature type="signal peptide" evidence="9">
    <location>
        <begin position="1"/>
        <end position="25"/>
    </location>
</feature>
<evidence type="ECO:0000256" key="4">
    <source>
        <dbReference type="ARBA" id="ARBA00022801"/>
    </source>
</evidence>
<evidence type="ECO:0000313" key="10">
    <source>
        <dbReference type="EMBL" id="ACX74822.1"/>
    </source>
</evidence>
<evidence type="ECO:0000256" key="5">
    <source>
        <dbReference type="ARBA" id="ARBA00023001"/>
    </source>
</evidence>
<dbReference type="PROSITE" id="PS51257">
    <property type="entry name" value="PROKAR_LIPOPROTEIN"/>
    <property type="match status" value="1"/>
</dbReference>
<feature type="chain" id="PRO_5046886410" description="cellulase" evidence="9">
    <location>
        <begin position="26"/>
        <end position="482"/>
    </location>
</feature>
<keyword evidence="4 10" id="KW-0378">Hydrolase</keyword>
<keyword evidence="11" id="KW-1185">Reference proteome</keyword>
<organism evidence="10 11">
    <name type="scientific">Fibrobacter succinogenes (strain ATCC 19169 / S85)</name>
    <dbReference type="NCBI Taxonomy" id="59374"/>
    <lineage>
        <taxon>Bacteria</taxon>
        <taxon>Pseudomonadati</taxon>
        <taxon>Fibrobacterota</taxon>
        <taxon>Fibrobacteria</taxon>
        <taxon>Fibrobacterales</taxon>
        <taxon>Fibrobacteraceae</taxon>
        <taxon>Fibrobacter</taxon>
    </lineage>
</organism>
<dbReference type="InterPro" id="IPR002037">
    <property type="entry name" value="Glyco_hydro_8"/>
</dbReference>
<keyword evidence="6" id="KW-0326">Glycosidase</keyword>
<comment type="similarity">
    <text evidence="2">Belongs to the glycosyl hydrolase 8 (cellulase D) family.</text>
</comment>
<dbReference type="InterPro" id="IPR008928">
    <property type="entry name" value="6-hairpin_glycosidase_sf"/>
</dbReference>
<keyword evidence="7" id="KW-0624">Polysaccharide degradation</keyword>
<dbReference type="Pfam" id="PF01270">
    <property type="entry name" value="Glyco_hydro_8"/>
    <property type="match status" value="1"/>
</dbReference>
<evidence type="ECO:0000256" key="7">
    <source>
        <dbReference type="ARBA" id="ARBA00023326"/>
    </source>
</evidence>
<evidence type="ECO:0000256" key="9">
    <source>
        <dbReference type="SAM" id="SignalP"/>
    </source>
</evidence>
<evidence type="ECO:0000256" key="1">
    <source>
        <dbReference type="ARBA" id="ARBA00000966"/>
    </source>
</evidence>
<evidence type="ECO:0000313" key="11">
    <source>
        <dbReference type="Proteomes" id="UP000001497"/>
    </source>
</evidence>
<dbReference type="PRINTS" id="PR00735">
    <property type="entry name" value="GLHYDRLASE8"/>
</dbReference>
<evidence type="ECO:0000256" key="6">
    <source>
        <dbReference type="ARBA" id="ARBA00023295"/>
    </source>
</evidence>
<dbReference type="Gene3D" id="1.50.10.10">
    <property type="match status" value="1"/>
</dbReference>
<reference evidence="10" key="1">
    <citation type="submission" date="2009-10" db="EMBL/GenBank/DDBJ databases">
        <title>Complete sequence of Fibrobacter succinogenes subsp. succinogenes S85.</title>
        <authorList>
            <consortium name="US DOE Joint Genome Institute"/>
            <person name="Lucas S."/>
            <person name="Copeland A."/>
            <person name="Lapidus A."/>
            <person name="Glavina del Rio T."/>
            <person name="Tice H."/>
            <person name="Bruce D."/>
            <person name="Goodwin L."/>
            <person name="Pitluck S."/>
            <person name="Chertkov O."/>
            <person name="Detter J.C."/>
            <person name="Han C."/>
            <person name="Tapia R."/>
            <person name="Larimer F."/>
            <person name="Land M."/>
            <person name="Hauser L."/>
            <person name="Kyrpides N."/>
            <person name="Mikhailova N."/>
            <person name="Weimer P.J."/>
            <person name="Stevenson D.M."/>
            <person name="Boyum J."/>
            <person name="Brumm P.I."/>
            <person name="Mead D."/>
        </authorList>
    </citation>
    <scope>NUCLEOTIDE SEQUENCE [LARGE SCALE GENOMIC DNA]</scope>
    <source>
        <strain evidence="10">S85</strain>
    </source>
</reference>
<evidence type="ECO:0000256" key="8">
    <source>
        <dbReference type="SAM" id="MobiDB-lite"/>
    </source>
</evidence>
<dbReference type="Proteomes" id="UP000001497">
    <property type="component" value="Chromosome"/>
</dbReference>
<dbReference type="GO" id="GO:0016787">
    <property type="term" value="F:hydrolase activity"/>
    <property type="evidence" value="ECO:0007669"/>
    <property type="project" value="UniProtKB-KW"/>
</dbReference>
<accession>A0ABN3YWV1</accession>
<feature type="region of interest" description="Disordered" evidence="8">
    <location>
        <begin position="52"/>
        <end position="81"/>
    </location>
</feature>
<keyword evidence="9" id="KW-0732">Signal</keyword>
<comment type="catalytic activity">
    <reaction evidence="1">
        <text>Endohydrolysis of (1-&gt;4)-beta-D-glucosidic linkages in cellulose, lichenin and cereal beta-D-glucans.</text>
        <dbReference type="EC" id="3.2.1.4"/>
    </reaction>
</comment>
<dbReference type="RefSeq" id="WP_015731951.1">
    <property type="nucleotide sequence ID" value="NC_013410.1"/>
</dbReference>
<sequence length="482" mass="52666">MVCKKILLPVLVGSAFFFGACGDDAAPSAPNNPTPSSAVIFPTLSSSSVYTPLPTSSTPAPTSSAPAPASSATPTPTPTGTYAPLATTANPAYAVNHYALWKSFHFTTEEQEMITYPTLATEFNVVFPAVYMPAGRVVWSSQTGYYKSYCSDNTTTVPNMKTRACTVSEGIGYGMLLAYFNGDDDTFLRLWNYSRAFREYSNRKLMPWITQSFHWTEVDNSSATDADEDIATALILMYFKSGNALYLQDAMSLINAIWDAEVNPTNLLIYSGDEDMWKGANPVYNLSYFSPVALRLFAIVDVAHNWTGVLNAMYAYMQQVQNAGTGVFPDWSDGAGNAIKPANGSANTTYWQFNKESVRIPWRIAWDYYWYQDARALAVLSTLNSFISKKASGDPNNMALAVNYSWNLAVGADYTSNTVVPSQWYGAWCATGIAGNATWLSTCTTGLNAKVPSLTTQSYFSDILLTMYSALLNGLFVRPAGV</sequence>
<keyword evidence="5" id="KW-0136">Cellulose degradation</keyword>
<name>A0ABN3YWV1_FIBSS</name>
<evidence type="ECO:0000256" key="2">
    <source>
        <dbReference type="ARBA" id="ARBA00009209"/>
    </source>
</evidence>
<gene>
    <name evidence="10" type="ordered locus">Fisuc_1219</name>
</gene>
<evidence type="ECO:0000256" key="3">
    <source>
        <dbReference type="ARBA" id="ARBA00012601"/>
    </source>
</evidence>
<proteinExistence type="inferred from homology"/>